<evidence type="ECO:0000256" key="9">
    <source>
        <dbReference type="ARBA" id="ARBA00023136"/>
    </source>
</evidence>
<dbReference type="Pfam" id="PF03034">
    <property type="entry name" value="PSS"/>
    <property type="match status" value="1"/>
</dbReference>
<keyword evidence="6" id="KW-0256">Endoplasmic reticulum</keyword>
<keyword evidence="9 13" id="KW-0472">Membrane</keyword>
<evidence type="ECO:0000256" key="10">
    <source>
        <dbReference type="ARBA" id="ARBA00023209"/>
    </source>
</evidence>
<dbReference type="STRING" id="946362.F2UIY7"/>
<sequence>MVAATADERKRQPRQPRQRAVSLNDATATAFVSQGPYRFKIHNTNFEDDGSQSWFWRPHVVTVLTLVVCAVVYMALFLDDEDSSINAQRGVAVACGVFLVQAAMQFNDGPFIRPHPVVWRLVLGASVLYEMGLLFILFQKPEDGRRALKFLDPNLGQKLPEQTYADDCRIYVPDHPSGNPYANFLQKMDRFVIAHALGWVVKALAFRNLKILLVCSFAFELFEYMLEFQLPNFGECWWDHWVLDFIVCNGGGIAVGLLLCRYLEMKEYRWRGINKIPTARGKLMRAIAQFSPYAWTNFQWGPYRDLKHWLVTLFAIWMMLCSDLNAFYLKSTLWIPADHSFNVYRLLFAGCAAPVAVAELNAYITDPTCKKMGQQVSMVGLILITEDLIAYKYWDDIPPLTAADPAWLMTAGVVAFVLVAITIHYAIKELFCPNKQRAHALDIALQPKKLQ</sequence>
<feature type="transmembrane region" description="Helical" evidence="13">
    <location>
        <begin position="376"/>
        <end position="394"/>
    </location>
</feature>
<keyword evidence="8" id="KW-0443">Lipid metabolism</keyword>
<feature type="transmembrane region" description="Helical" evidence="13">
    <location>
        <begin position="59"/>
        <end position="78"/>
    </location>
</feature>
<evidence type="ECO:0000256" key="13">
    <source>
        <dbReference type="SAM" id="Phobius"/>
    </source>
</evidence>
<feature type="transmembrane region" description="Helical" evidence="13">
    <location>
        <begin position="241"/>
        <end position="263"/>
    </location>
</feature>
<evidence type="ECO:0000256" key="4">
    <source>
        <dbReference type="ARBA" id="ARBA00022679"/>
    </source>
</evidence>
<keyword evidence="7 13" id="KW-1133">Transmembrane helix</keyword>
<dbReference type="EMBL" id="GL832976">
    <property type="protein sequence ID" value="EGD76935.1"/>
    <property type="molecule type" value="Genomic_DNA"/>
</dbReference>
<protein>
    <recommendedName>
        <fullName evidence="16">Phosphatidylserine synthase</fullName>
    </recommendedName>
</protein>
<keyword evidence="3" id="KW-0444">Lipid biosynthesis</keyword>
<comment type="pathway">
    <text evidence="12">Phospholipid metabolism.</text>
</comment>
<gene>
    <name evidence="14" type="ORF">PTSG_07276</name>
</gene>
<keyword evidence="15" id="KW-1185">Reference proteome</keyword>
<dbReference type="GO" id="GO:0106245">
    <property type="term" value="F:L-serine-phosphatidylethanolamine phosphatidyltransferase activity"/>
    <property type="evidence" value="ECO:0007669"/>
    <property type="project" value="InterPro"/>
</dbReference>
<organism evidence="15">
    <name type="scientific">Salpingoeca rosetta (strain ATCC 50818 / BSB-021)</name>
    <dbReference type="NCBI Taxonomy" id="946362"/>
    <lineage>
        <taxon>Eukaryota</taxon>
        <taxon>Choanoflagellata</taxon>
        <taxon>Craspedida</taxon>
        <taxon>Salpingoecidae</taxon>
        <taxon>Salpingoeca</taxon>
    </lineage>
</organism>
<dbReference type="OrthoDB" id="10265393at2759"/>
<dbReference type="Proteomes" id="UP000007799">
    <property type="component" value="Unassembled WGS sequence"/>
</dbReference>
<keyword evidence="4" id="KW-0808">Transferase</keyword>
<proteinExistence type="predicted"/>
<feature type="transmembrane region" description="Helical" evidence="13">
    <location>
        <begin position="341"/>
        <end position="364"/>
    </location>
</feature>
<evidence type="ECO:0000256" key="2">
    <source>
        <dbReference type="ARBA" id="ARBA00005189"/>
    </source>
</evidence>
<keyword evidence="11" id="KW-1208">Phospholipid metabolism</keyword>
<evidence type="ECO:0000256" key="8">
    <source>
        <dbReference type="ARBA" id="ARBA00023098"/>
    </source>
</evidence>
<comment type="subcellular location">
    <subcellularLocation>
        <location evidence="1">Endoplasmic reticulum membrane</location>
        <topology evidence="1">Multi-pass membrane protein</topology>
    </subcellularLocation>
</comment>
<name>F2UIY7_SALR5</name>
<evidence type="ECO:0000256" key="6">
    <source>
        <dbReference type="ARBA" id="ARBA00022824"/>
    </source>
</evidence>
<comment type="pathway">
    <text evidence="2">Lipid metabolism.</text>
</comment>
<evidence type="ECO:0000313" key="14">
    <source>
        <dbReference type="EMBL" id="EGD76935.1"/>
    </source>
</evidence>
<evidence type="ECO:0000256" key="5">
    <source>
        <dbReference type="ARBA" id="ARBA00022692"/>
    </source>
</evidence>
<dbReference type="GeneID" id="16071328"/>
<dbReference type="FunCoup" id="F2UIY7">
    <property type="interactions" value="433"/>
</dbReference>
<evidence type="ECO:0000313" key="15">
    <source>
        <dbReference type="Proteomes" id="UP000007799"/>
    </source>
</evidence>
<feature type="transmembrane region" description="Helical" evidence="13">
    <location>
        <begin position="118"/>
        <end position="138"/>
    </location>
</feature>
<feature type="transmembrane region" description="Helical" evidence="13">
    <location>
        <begin position="406"/>
        <end position="427"/>
    </location>
</feature>
<dbReference type="PANTHER" id="PTHR15362:SF7">
    <property type="entry name" value="PHOSPHATIDYLSERINE SYNTHASE 2"/>
    <property type="match status" value="1"/>
</dbReference>
<dbReference type="eggNOG" id="KOG2735">
    <property type="taxonomic scope" value="Eukaryota"/>
</dbReference>
<dbReference type="InterPro" id="IPR004277">
    <property type="entry name" value="PSS"/>
</dbReference>
<keyword evidence="10" id="KW-0594">Phospholipid biosynthesis</keyword>
<reference evidence="14" key="1">
    <citation type="submission" date="2009-08" db="EMBL/GenBank/DDBJ databases">
        <title>Annotation of Salpingoeca rosetta.</title>
        <authorList>
            <consortium name="The Broad Institute Genome Sequencing Platform"/>
            <person name="Russ C."/>
            <person name="Cuomo C."/>
            <person name="Burger G."/>
            <person name="Gray M.W."/>
            <person name="Holland P.W.H."/>
            <person name="King N."/>
            <person name="Lang F.B.F."/>
            <person name="Roger A.J."/>
            <person name="Ruiz-Trillo I."/>
            <person name="Young S.K."/>
            <person name="Zeng Q."/>
            <person name="Gargeya S."/>
            <person name="Alvarado L."/>
            <person name="Berlin A."/>
            <person name="Chapman S.B."/>
            <person name="Chen Z."/>
            <person name="Freedman E."/>
            <person name="Gellesch M."/>
            <person name="Goldberg J."/>
            <person name="Griggs A."/>
            <person name="Gujja S."/>
            <person name="Heilman E."/>
            <person name="Heiman D."/>
            <person name="Howarth C."/>
            <person name="Mehta T."/>
            <person name="Neiman D."/>
            <person name="Pearson M."/>
            <person name="Roberts A."/>
            <person name="Saif S."/>
            <person name="Shea T."/>
            <person name="Shenoy N."/>
            <person name="Sisk P."/>
            <person name="Stolte C."/>
            <person name="Sykes S."/>
            <person name="White J."/>
            <person name="Yandava C."/>
            <person name="Haas B."/>
            <person name="Nusbaum C."/>
            <person name="Birren B."/>
        </authorList>
    </citation>
    <scope>NUCLEOTIDE SEQUENCE [LARGE SCALE GENOMIC DNA]</scope>
    <source>
        <strain evidence="14">ATCC 50818</strain>
    </source>
</reference>
<dbReference type="InParanoid" id="F2UIY7"/>
<dbReference type="OMA" id="LPNFWEC"/>
<dbReference type="PANTHER" id="PTHR15362">
    <property type="entry name" value="PHOSPHATIDYLINOSITOL SYNTHASE"/>
    <property type="match status" value="1"/>
</dbReference>
<dbReference type="GO" id="GO:0006659">
    <property type="term" value="P:phosphatidylserine biosynthetic process"/>
    <property type="evidence" value="ECO:0007669"/>
    <property type="project" value="InterPro"/>
</dbReference>
<evidence type="ECO:0000256" key="11">
    <source>
        <dbReference type="ARBA" id="ARBA00023264"/>
    </source>
</evidence>
<feature type="transmembrane region" description="Helical" evidence="13">
    <location>
        <begin position="309"/>
        <end position="329"/>
    </location>
</feature>
<dbReference type="KEGG" id="sre:PTSG_07276"/>
<evidence type="ECO:0000256" key="12">
    <source>
        <dbReference type="ARBA" id="ARBA00025707"/>
    </source>
</evidence>
<evidence type="ECO:0008006" key="16">
    <source>
        <dbReference type="Google" id="ProtNLM"/>
    </source>
</evidence>
<keyword evidence="5 13" id="KW-0812">Transmembrane</keyword>
<evidence type="ECO:0000256" key="1">
    <source>
        <dbReference type="ARBA" id="ARBA00004477"/>
    </source>
</evidence>
<dbReference type="AlphaFoldDB" id="F2UIY7"/>
<evidence type="ECO:0000256" key="7">
    <source>
        <dbReference type="ARBA" id="ARBA00022989"/>
    </source>
</evidence>
<dbReference type="RefSeq" id="XP_004990775.1">
    <property type="nucleotide sequence ID" value="XM_004990718.1"/>
</dbReference>
<evidence type="ECO:0000256" key="3">
    <source>
        <dbReference type="ARBA" id="ARBA00022516"/>
    </source>
</evidence>
<dbReference type="GO" id="GO:0005789">
    <property type="term" value="C:endoplasmic reticulum membrane"/>
    <property type="evidence" value="ECO:0007669"/>
    <property type="project" value="UniProtKB-SubCell"/>
</dbReference>
<feature type="transmembrane region" description="Helical" evidence="13">
    <location>
        <begin position="196"/>
        <end position="221"/>
    </location>
</feature>
<accession>F2UIY7</accession>